<evidence type="ECO:0008006" key="3">
    <source>
        <dbReference type="Google" id="ProtNLM"/>
    </source>
</evidence>
<dbReference type="SUPFAM" id="SSF52266">
    <property type="entry name" value="SGNH hydrolase"/>
    <property type="match status" value="1"/>
</dbReference>
<evidence type="ECO:0000313" key="2">
    <source>
        <dbReference type="Proteomes" id="UP001224775"/>
    </source>
</evidence>
<keyword evidence="2" id="KW-1185">Reference proteome</keyword>
<dbReference type="InterPro" id="IPR001087">
    <property type="entry name" value="GDSL"/>
</dbReference>
<proteinExistence type="predicted"/>
<accession>A0AAD8XVG6</accession>
<reference evidence="1" key="1">
    <citation type="submission" date="2023-06" db="EMBL/GenBank/DDBJ databases">
        <title>Survivors Of The Sea: Transcriptome response of Skeletonema marinoi to long-term dormancy.</title>
        <authorList>
            <person name="Pinder M.I.M."/>
            <person name="Kourtchenko O."/>
            <person name="Robertson E.K."/>
            <person name="Larsson T."/>
            <person name="Maumus F."/>
            <person name="Osuna-Cruz C.M."/>
            <person name="Vancaester E."/>
            <person name="Stenow R."/>
            <person name="Vandepoele K."/>
            <person name="Ploug H."/>
            <person name="Bruchert V."/>
            <person name="Godhe A."/>
            <person name="Topel M."/>
        </authorList>
    </citation>
    <scope>NUCLEOTIDE SEQUENCE</scope>
    <source>
        <strain evidence="1">R05AC</strain>
    </source>
</reference>
<dbReference type="EMBL" id="JATAAI010000039">
    <property type="protein sequence ID" value="KAK1734447.1"/>
    <property type="molecule type" value="Genomic_DNA"/>
</dbReference>
<dbReference type="Pfam" id="PF00657">
    <property type="entry name" value="Lipase_GDSL"/>
    <property type="match status" value="1"/>
</dbReference>
<organism evidence="1 2">
    <name type="scientific">Skeletonema marinoi</name>
    <dbReference type="NCBI Taxonomy" id="267567"/>
    <lineage>
        <taxon>Eukaryota</taxon>
        <taxon>Sar</taxon>
        <taxon>Stramenopiles</taxon>
        <taxon>Ochrophyta</taxon>
        <taxon>Bacillariophyta</taxon>
        <taxon>Coscinodiscophyceae</taxon>
        <taxon>Thalassiosirophycidae</taxon>
        <taxon>Thalassiosirales</taxon>
        <taxon>Skeletonemataceae</taxon>
        <taxon>Skeletonema</taxon>
        <taxon>Skeletonema marinoi-dohrnii complex</taxon>
    </lineage>
</organism>
<dbReference type="InterPro" id="IPR036514">
    <property type="entry name" value="SGNH_hydro_sf"/>
</dbReference>
<gene>
    <name evidence="1" type="ORF">QTG54_014954</name>
</gene>
<dbReference type="Gene3D" id="3.40.50.1110">
    <property type="entry name" value="SGNH hydrolase"/>
    <property type="match status" value="1"/>
</dbReference>
<dbReference type="Proteomes" id="UP001224775">
    <property type="component" value="Unassembled WGS sequence"/>
</dbReference>
<dbReference type="AlphaFoldDB" id="A0AAD8XVG6"/>
<dbReference type="GO" id="GO:0016788">
    <property type="term" value="F:hydrolase activity, acting on ester bonds"/>
    <property type="evidence" value="ECO:0007669"/>
    <property type="project" value="InterPro"/>
</dbReference>
<protein>
    <recommendedName>
        <fullName evidence="3">SGNH hydrolase-type esterase domain-containing protein</fullName>
    </recommendedName>
</protein>
<comment type="caution">
    <text evidence="1">The sequence shown here is derived from an EMBL/GenBank/DDBJ whole genome shotgun (WGS) entry which is preliminary data.</text>
</comment>
<name>A0AAD8XVG6_9STRA</name>
<sequence length="397" mass="44532">MPTSRLFYSSLSSLLLSSSPAHRQRRLHHRHSKKSYLDEYISNAAKKLAKLILRASITTSAVLVLQLLYVVWRTPRLPPPPLSGVDFVREGRTVAKNHDGDLVDENYVWKEKKQKEFRIVLIGDSPVEGIGNTHHHLALSGSTAKAFAQTVTTNDEGDCYDCVRYWSYGKSGLTAREIQEEMVPYLHHVQDSLLQDDDDDDSDGKHTMIHAIVLLCGVNNVLDMNSTTSSFYSDVHSLIQSIRNNSQLSSTPLIVLGLPDFSKLPFLPWPLAFVLGYRGRMMQRMLEKAVREVQLKERESNVNNDGTVRTVLKVIPDVQTVLGSIGYHRCDGDDTALKMKLAHPLLKYLGGIQLAQNRIAALGMTDFLCDDGFHPGKLGTVYVGNLIREAYEELMTQ</sequence>
<evidence type="ECO:0000313" key="1">
    <source>
        <dbReference type="EMBL" id="KAK1734447.1"/>
    </source>
</evidence>